<evidence type="ECO:0000313" key="1">
    <source>
        <dbReference type="EMBL" id="MDO1583600.1"/>
    </source>
</evidence>
<organism evidence="1 2">
    <name type="scientific">Rhizobium oryzicola</name>
    <dbReference type="NCBI Taxonomy" id="1232668"/>
    <lineage>
        <taxon>Bacteria</taxon>
        <taxon>Pseudomonadati</taxon>
        <taxon>Pseudomonadota</taxon>
        <taxon>Alphaproteobacteria</taxon>
        <taxon>Hyphomicrobiales</taxon>
        <taxon>Rhizobiaceae</taxon>
        <taxon>Rhizobium/Agrobacterium group</taxon>
        <taxon>Rhizobium</taxon>
    </lineage>
</organism>
<gene>
    <name evidence="1" type="ORF">Q2T52_16050</name>
</gene>
<reference evidence="1" key="2">
    <citation type="submission" date="2023-07" db="EMBL/GenBank/DDBJ databases">
        <authorList>
            <person name="Sun H."/>
        </authorList>
    </citation>
    <scope>NUCLEOTIDE SEQUENCE</scope>
    <source>
        <strain evidence="1">05753</strain>
    </source>
</reference>
<protein>
    <submittedName>
        <fullName evidence="1">Uncharacterized protein</fullName>
    </submittedName>
</protein>
<proteinExistence type="predicted"/>
<dbReference type="EMBL" id="JAUKWQ010000005">
    <property type="protein sequence ID" value="MDO1583600.1"/>
    <property type="molecule type" value="Genomic_DNA"/>
</dbReference>
<dbReference type="RefSeq" id="WP_302077806.1">
    <property type="nucleotide sequence ID" value="NZ_JAUKWQ010000005.1"/>
</dbReference>
<reference evidence="1" key="1">
    <citation type="journal article" date="2015" name="Int. J. Syst. Evol. Microbiol.">
        <title>Rhizobium oryzicola sp. nov., potential plant-growth-promoting endophytic bacteria isolated from rice roots.</title>
        <authorList>
            <person name="Zhang X.X."/>
            <person name="Gao J.S."/>
            <person name="Cao Y.H."/>
            <person name="Sheirdil R.A."/>
            <person name="Wang X.C."/>
            <person name="Zhang L."/>
        </authorList>
    </citation>
    <scope>NUCLEOTIDE SEQUENCE</scope>
    <source>
        <strain evidence="1">05753</strain>
    </source>
</reference>
<comment type="caution">
    <text evidence="1">The sequence shown here is derived from an EMBL/GenBank/DDBJ whole genome shotgun (WGS) entry which is preliminary data.</text>
</comment>
<dbReference type="Proteomes" id="UP001169006">
    <property type="component" value="Unassembled WGS sequence"/>
</dbReference>
<sequence>MTSSYEAGLQRVPGEAVAALGARFYEDERAVLADNEPAQAIVSSDPSVVAS</sequence>
<keyword evidence="2" id="KW-1185">Reference proteome</keyword>
<name>A0ABT8SYU1_9HYPH</name>
<evidence type="ECO:0000313" key="2">
    <source>
        <dbReference type="Proteomes" id="UP001169006"/>
    </source>
</evidence>
<accession>A0ABT8SYU1</accession>